<accession>A0A1I8J1Q6</accession>
<organism evidence="1 3">
    <name type="scientific">Macrostomum lignano</name>
    <dbReference type="NCBI Taxonomy" id="282301"/>
    <lineage>
        <taxon>Eukaryota</taxon>
        <taxon>Metazoa</taxon>
        <taxon>Spiralia</taxon>
        <taxon>Lophotrochozoa</taxon>
        <taxon>Platyhelminthes</taxon>
        <taxon>Rhabditophora</taxon>
        <taxon>Macrostomorpha</taxon>
        <taxon>Macrostomida</taxon>
        <taxon>Macrostomidae</taxon>
        <taxon>Macrostomum</taxon>
    </lineage>
</organism>
<sequence>MPIKSTFETAKRRCFNAAADRTTTTCWWLGTSTRPRCGKTWPCRIEPRAACWSSTLCPTIHSCIRLDRIGSQLFDAESRITSATGRRLA</sequence>
<evidence type="ECO:0000313" key="2">
    <source>
        <dbReference type="WBParaSite" id="maker-uti_cns_0011459-snap-gene-0.3-mRNA-1"/>
    </source>
</evidence>
<evidence type="ECO:0000313" key="3">
    <source>
        <dbReference type="WBParaSite" id="maker-uti_cns_0045481-snap-gene-0.2-mRNA-1"/>
    </source>
</evidence>
<proteinExistence type="predicted"/>
<dbReference type="AlphaFoldDB" id="A0A1I8J1Q6"/>
<reference evidence="2 3" key="1">
    <citation type="submission" date="2016-11" db="UniProtKB">
        <authorList>
            <consortium name="WormBaseParasite"/>
        </authorList>
    </citation>
    <scope>IDENTIFICATION</scope>
</reference>
<dbReference type="Proteomes" id="UP000095280">
    <property type="component" value="Unplaced"/>
</dbReference>
<protein>
    <submittedName>
        <fullName evidence="2 3">C-type lectin domain-containing protein</fullName>
    </submittedName>
</protein>
<keyword evidence="1" id="KW-1185">Reference proteome</keyword>
<dbReference type="WBParaSite" id="maker-uti_cns_0011459-snap-gene-0.3-mRNA-1">
    <property type="protein sequence ID" value="maker-uti_cns_0011459-snap-gene-0.3-mRNA-1"/>
    <property type="gene ID" value="maker-uti_cns_0011459-snap-gene-0.3"/>
</dbReference>
<dbReference type="WBParaSite" id="maker-uti_cns_0045481-snap-gene-0.2-mRNA-1">
    <property type="protein sequence ID" value="maker-uti_cns_0045481-snap-gene-0.2-mRNA-1"/>
    <property type="gene ID" value="maker-uti_cns_0045481-snap-gene-0.2"/>
</dbReference>
<evidence type="ECO:0000313" key="1">
    <source>
        <dbReference type="Proteomes" id="UP000095280"/>
    </source>
</evidence>
<name>A0A1I8J1Q6_9PLAT</name>